<evidence type="ECO:0000313" key="11">
    <source>
        <dbReference type="EMBL" id="MBK1661357.1"/>
    </source>
</evidence>
<dbReference type="Pfam" id="PF03466">
    <property type="entry name" value="LysR_substrate"/>
    <property type="match status" value="1"/>
</dbReference>
<dbReference type="NCBIfam" id="NF006684">
    <property type="entry name" value="PRK09229.1-5"/>
    <property type="match status" value="1"/>
</dbReference>
<dbReference type="InterPro" id="IPR005119">
    <property type="entry name" value="LysR_subst-bd"/>
</dbReference>
<dbReference type="Pfam" id="PF22429">
    <property type="entry name" value="HutF_N"/>
    <property type="match status" value="1"/>
</dbReference>
<keyword evidence="4" id="KW-0378">Hydrolase</keyword>
<feature type="compositionally biased region" description="Low complexity" evidence="9">
    <location>
        <begin position="195"/>
        <end position="211"/>
    </location>
</feature>
<dbReference type="InterPro" id="IPR036390">
    <property type="entry name" value="WH_DNA-bd_sf"/>
</dbReference>
<evidence type="ECO:0000256" key="6">
    <source>
        <dbReference type="ARBA" id="ARBA00023015"/>
    </source>
</evidence>
<dbReference type="PANTHER" id="PTHR11271:SF48">
    <property type="entry name" value="AMIDOHYDROLASE-RELATED DOMAIN-CONTAINING PROTEIN"/>
    <property type="match status" value="1"/>
</dbReference>
<evidence type="ECO:0000256" key="7">
    <source>
        <dbReference type="ARBA" id="ARBA00023125"/>
    </source>
</evidence>
<dbReference type="InterPro" id="IPR055156">
    <property type="entry name" value="HutF-like_N"/>
</dbReference>
<evidence type="ECO:0000256" key="4">
    <source>
        <dbReference type="ARBA" id="ARBA00022801"/>
    </source>
</evidence>
<feature type="compositionally biased region" description="Basic residues" evidence="9">
    <location>
        <begin position="233"/>
        <end position="250"/>
    </location>
</feature>
<dbReference type="InterPro" id="IPR011059">
    <property type="entry name" value="Metal-dep_hydrolase_composite"/>
</dbReference>
<dbReference type="InterPro" id="IPR032466">
    <property type="entry name" value="Metal_Hydrolase"/>
</dbReference>
<dbReference type="Gene3D" id="2.30.40.10">
    <property type="entry name" value="Urease, subunit C, domain 1"/>
    <property type="match status" value="1"/>
</dbReference>
<dbReference type="PROSITE" id="PS50931">
    <property type="entry name" value="HTH_LYSR"/>
    <property type="match status" value="1"/>
</dbReference>
<reference evidence="11 12" key="1">
    <citation type="journal article" date="2020" name="Microorganisms">
        <title>Osmotic Adaptation and Compatible Solute Biosynthesis of Phototrophic Bacteria as Revealed from Genome Analyses.</title>
        <authorList>
            <person name="Imhoff J.F."/>
            <person name="Rahn T."/>
            <person name="Kunzel S."/>
            <person name="Keller A."/>
            <person name="Neulinger S.C."/>
        </authorList>
    </citation>
    <scope>NUCLEOTIDE SEQUENCE [LARGE SCALE GENOMIC DNA]</scope>
    <source>
        <strain evidence="11 12">DSM 15382</strain>
    </source>
</reference>
<dbReference type="EMBL" id="NRSG01000290">
    <property type="protein sequence ID" value="MBK1661357.1"/>
    <property type="molecule type" value="Genomic_DNA"/>
</dbReference>
<keyword evidence="6" id="KW-0805">Transcription regulation</keyword>
<dbReference type="InterPro" id="IPR000847">
    <property type="entry name" value="LysR_HTH_N"/>
</dbReference>
<evidence type="ECO:0000313" key="12">
    <source>
        <dbReference type="Proteomes" id="UP000697995"/>
    </source>
</evidence>
<comment type="similarity">
    <text evidence="2">Belongs to the LysR transcriptional regulatory family.</text>
</comment>
<evidence type="ECO:0000256" key="5">
    <source>
        <dbReference type="ARBA" id="ARBA00022833"/>
    </source>
</evidence>
<keyword evidence="7" id="KW-0238">DNA-binding</keyword>
<dbReference type="Pfam" id="PF01979">
    <property type="entry name" value="Amidohydro_1"/>
    <property type="match status" value="1"/>
</dbReference>
<comment type="cofactor">
    <cofactor evidence="1">
        <name>Zn(2+)</name>
        <dbReference type="ChEBI" id="CHEBI:29105"/>
    </cofactor>
</comment>
<evidence type="ECO:0000256" key="8">
    <source>
        <dbReference type="ARBA" id="ARBA00023163"/>
    </source>
</evidence>
<dbReference type="InterPro" id="IPR036388">
    <property type="entry name" value="WH-like_DNA-bd_sf"/>
</dbReference>
<dbReference type="Pfam" id="PF00126">
    <property type="entry name" value="HTH_1"/>
    <property type="match status" value="1"/>
</dbReference>
<keyword evidence="12" id="KW-1185">Reference proteome</keyword>
<organism evidence="11 12">
    <name type="scientific">Paracraurococcus ruber</name>
    <dbReference type="NCBI Taxonomy" id="77675"/>
    <lineage>
        <taxon>Bacteria</taxon>
        <taxon>Pseudomonadati</taxon>
        <taxon>Pseudomonadota</taxon>
        <taxon>Alphaproteobacteria</taxon>
        <taxon>Acetobacterales</taxon>
        <taxon>Roseomonadaceae</taxon>
        <taxon>Paracraurococcus</taxon>
    </lineage>
</organism>
<dbReference type="InterPro" id="IPR006680">
    <property type="entry name" value="Amidohydro-rel"/>
</dbReference>
<comment type="caution">
    <text evidence="11">The sequence shown here is derived from an EMBL/GenBank/DDBJ whole genome shotgun (WGS) entry which is preliminary data.</text>
</comment>
<dbReference type="SUPFAM" id="SSF46785">
    <property type="entry name" value="Winged helix' DNA-binding domain"/>
    <property type="match status" value="1"/>
</dbReference>
<feature type="domain" description="HTH lysR-type" evidence="10">
    <location>
        <begin position="32"/>
        <end position="92"/>
    </location>
</feature>
<evidence type="ECO:0000259" key="10">
    <source>
        <dbReference type="PROSITE" id="PS50931"/>
    </source>
</evidence>
<evidence type="ECO:0000256" key="2">
    <source>
        <dbReference type="ARBA" id="ARBA00009437"/>
    </source>
</evidence>
<sequence length="707" mass="75364">MPGRILGLAVRSARGRFPTSATKQIYPVRSLPRLRALLAFDAAARHGRFVAAAAEPHVTPAAIGQQVRGLEAALGVRLFVRRPHGTARLVPTEDARAALRDIAEGFDNLEAGLRRLGGRVPRAVVVVTASHALAARWLLPELPDFAQGHPGVDVRLDITDRLLDLAQGEADLGLRCGPGGWPGVPRRRGSPLWENGQGRRPARRPAGQNRQTPCAGCRKKRKIQRPARIGPQRTRRARAGPGGWRRRQRPGHHAAMPHFHARAALLPEGWAEDVLIEADAAGRIAAVTPGAAPAAADRLRGAVIPGVPNLHSHAFQRAMAGGAERRSPDGQDSFWTWRETMYRFVGRFSPEDAEAVAAQLYAECLEWGFTSIAEFHYLHHQPDGTSYAAPAEMALRHLAAARRTGIGITLLPSLYRHGGIFGRDPAPGQRRFLNDLDPYLRILGDCRAAVAGDPQAAVGMAPHSLRAVTPAMLQAVVAEAGPIHIHAAEQEKEVAECLAATGARPVQWLLDNAPLDARWCLIHATHMTAAETAALAARGAAAGLCPSTEASLGDGTFPLRGWLAAGGRFGVGTDSHVGTSPRDELRQLETSQRLALWERAVATTATAPHPGRRLLDAALAGGAQASGRAIGAIAPGRRCDLVELDDGHPSLLGRSGDSLLDAWVFAGQANPVRTAIVGGKRVVEGGRHVARLTIGEAFAGAMRRLLG</sequence>
<protein>
    <submittedName>
        <fullName evidence="11">Formimidoylglutamate deiminase</fullName>
    </submittedName>
</protein>
<dbReference type="PANTHER" id="PTHR11271">
    <property type="entry name" value="GUANINE DEAMINASE"/>
    <property type="match status" value="1"/>
</dbReference>
<evidence type="ECO:0000256" key="3">
    <source>
        <dbReference type="ARBA" id="ARBA00022723"/>
    </source>
</evidence>
<keyword evidence="8" id="KW-0804">Transcription</keyword>
<feature type="region of interest" description="Disordered" evidence="9">
    <location>
        <begin position="176"/>
        <end position="250"/>
    </location>
</feature>
<dbReference type="SUPFAM" id="SSF51338">
    <property type="entry name" value="Composite domain of metallo-dependent hydrolases"/>
    <property type="match status" value="1"/>
</dbReference>
<keyword evidence="3" id="KW-0479">Metal-binding</keyword>
<dbReference type="Proteomes" id="UP000697995">
    <property type="component" value="Unassembled WGS sequence"/>
</dbReference>
<dbReference type="NCBIfam" id="TIGR02022">
    <property type="entry name" value="hutF"/>
    <property type="match status" value="1"/>
</dbReference>
<keyword evidence="5" id="KW-0862">Zinc</keyword>
<dbReference type="NCBIfam" id="NF006681">
    <property type="entry name" value="PRK09229.1-2"/>
    <property type="match status" value="1"/>
</dbReference>
<gene>
    <name evidence="11" type="ORF">CKO45_24410</name>
</gene>
<dbReference type="SUPFAM" id="SSF53850">
    <property type="entry name" value="Periplasmic binding protein-like II"/>
    <property type="match status" value="1"/>
</dbReference>
<dbReference type="Gene3D" id="1.10.10.10">
    <property type="entry name" value="Winged helix-like DNA-binding domain superfamily/Winged helix DNA-binding domain"/>
    <property type="match status" value="1"/>
</dbReference>
<dbReference type="Gene3D" id="3.20.20.140">
    <property type="entry name" value="Metal-dependent hydrolases"/>
    <property type="match status" value="1"/>
</dbReference>
<evidence type="ECO:0000256" key="9">
    <source>
        <dbReference type="SAM" id="MobiDB-lite"/>
    </source>
</evidence>
<proteinExistence type="inferred from homology"/>
<evidence type="ECO:0000256" key="1">
    <source>
        <dbReference type="ARBA" id="ARBA00001947"/>
    </source>
</evidence>
<dbReference type="Gene3D" id="3.40.190.10">
    <property type="entry name" value="Periplasmic binding protein-like II"/>
    <property type="match status" value="1"/>
</dbReference>
<dbReference type="InterPro" id="IPR051607">
    <property type="entry name" value="Metallo-dep_hydrolases"/>
</dbReference>
<dbReference type="InterPro" id="IPR010252">
    <property type="entry name" value="HutF"/>
</dbReference>
<name>A0ABS1D515_9PROT</name>
<dbReference type="SUPFAM" id="SSF51556">
    <property type="entry name" value="Metallo-dependent hydrolases"/>
    <property type="match status" value="1"/>
</dbReference>
<accession>A0ABS1D515</accession>